<evidence type="ECO:0000313" key="8">
    <source>
        <dbReference type="Proteomes" id="UP000570517"/>
    </source>
</evidence>
<evidence type="ECO:0008006" key="9">
    <source>
        <dbReference type="Google" id="ProtNLM"/>
    </source>
</evidence>
<gene>
    <name evidence="7" type="ORF">HLY00_4449</name>
</gene>
<keyword evidence="2" id="KW-1003">Cell membrane</keyword>
<dbReference type="EMBL" id="JABFYL010000045">
    <property type="protein sequence ID" value="NVN52740.1"/>
    <property type="molecule type" value="Genomic_DNA"/>
</dbReference>
<feature type="transmembrane region" description="Helical" evidence="6">
    <location>
        <begin position="301"/>
        <end position="326"/>
    </location>
</feature>
<evidence type="ECO:0000256" key="6">
    <source>
        <dbReference type="SAM" id="Phobius"/>
    </source>
</evidence>
<evidence type="ECO:0000256" key="5">
    <source>
        <dbReference type="ARBA" id="ARBA00023136"/>
    </source>
</evidence>
<reference evidence="7 8" key="1">
    <citation type="submission" date="2020-05" db="EMBL/GenBank/DDBJ databases">
        <title>Draft genome sequence of Mycobacterium hippocampi DL, isolated from European seabass, Dicentrarchus labrax, reared in fish farms.</title>
        <authorList>
            <person name="Stathopoulou P."/>
            <person name="Asimakis E."/>
            <person name="Tzokas K."/>
            <person name="Batargias C."/>
            <person name="Tsiamis G."/>
        </authorList>
    </citation>
    <scope>NUCLEOTIDE SEQUENCE [LARGE SCALE GENOMIC DNA]</scope>
    <source>
        <strain evidence="7 8">DL</strain>
    </source>
</reference>
<feature type="transmembrane region" description="Helical" evidence="6">
    <location>
        <begin position="56"/>
        <end position="79"/>
    </location>
</feature>
<protein>
    <recommendedName>
        <fullName evidence="9">AMP-dependent synthetase</fullName>
    </recommendedName>
</protein>
<comment type="caution">
    <text evidence="7">The sequence shown here is derived from an EMBL/GenBank/DDBJ whole genome shotgun (WGS) entry which is preliminary data.</text>
</comment>
<keyword evidence="8" id="KW-1185">Reference proteome</keyword>
<proteinExistence type="predicted"/>
<feature type="transmembrane region" description="Helical" evidence="6">
    <location>
        <begin position="91"/>
        <end position="114"/>
    </location>
</feature>
<feature type="transmembrane region" description="Helical" evidence="6">
    <location>
        <begin position="262"/>
        <end position="280"/>
    </location>
</feature>
<dbReference type="InterPro" id="IPR050833">
    <property type="entry name" value="Poly_Biosynth_Transport"/>
</dbReference>
<feature type="transmembrane region" description="Helical" evidence="6">
    <location>
        <begin position="338"/>
        <end position="358"/>
    </location>
</feature>
<comment type="subcellular location">
    <subcellularLocation>
        <location evidence="1">Cell membrane</location>
        <topology evidence="1">Multi-pass membrane protein</topology>
    </subcellularLocation>
</comment>
<name>A0A850PXJ6_9MYCO</name>
<dbReference type="Proteomes" id="UP000570517">
    <property type="component" value="Unassembled WGS sequence"/>
</dbReference>
<keyword evidence="3 6" id="KW-0812">Transmembrane</keyword>
<feature type="transmembrane region" description="Helical" evidence="6">
    <location>
        <begin position="20"/>
        <end position="44"/>
    </location>
</feature>
<evidence type="ECO:0000256" key="4">
    <source>
        <dbReference type="ARBA" id="ARBA00022989"/>
    </source>
</evidence>
<feature type="transmembrane region" description="Helical" evidence="6">
    <location>
        <begin position="225"/>
        <end position="250"/>
    </location>
</feature>
<accession>A0A850PXJ6</accession>
<dbReference type="PANTHER" id="PTHR30250">
    <property type="entry name" value="PST FAMILY PREDICTED COLANIC ACID TRANSPORTER"/>
    <property type="match status" value="1"/>
</dbReference>
<feature type="transmembrane region" description="Helical" evidence="6">
    <location>
        <begin position="185"/>
        <end position="204"/>
    </location>
</feature>
<feature type="transmembrane region" description="Helical" evidence="6">
    <location>
        <begin position="156"/>
        <end position="179"/>
    </location>
</feature>
<evidence type="ECO:0000313" key="7">
    <source>
        <dbReference type="EMBL" id="NVN52740.1"/>
    </source>
</evidence>
<keyword evidence="5 6" id="KW-0472">Membrane</keyword>
<dbReference type="GO" id="GO:0005886">
    <property type="term" value="C:plasma membrane"/>
    <property type="evidence" value="ECO:0007669"/>
    <property type="project" value="UniProtKB-SubCell"/>
</dbReference>
<evidence type="ECO:0000256" key="3">
    <source>
        <dbReference type="ARBA" id="ARBA00022692"/>
    </source>
</evidence>
<dbReference type="AlphaFoldDB" id="A0A850PXJ6"/>
<evidence type="ECO:0000256" key="1">
    <source>
        <dbReference type="ARBA" id="ARBA00004651"/>
    </source>
</evidence>
<evidence type="ECO:0000256" key="2">
    <source>
        <dbReference type="ARBA" id="ARBA00022475"/>
    </source>
</evidence>
<dbReference type="PANTHER" id="PTHR30250:SF11">
    <property type="entry name" value="O-ANTIGEN TRANSPORTER-RELATED"/>
    <property type="match status" value="1"/>
</dbReference>
<sequence length="438" mass="46438">MTLLNRRASAGDDAPAQRNLRINTFSLIASNLLTGLLGLVFWAAAARLYPTEAVGVGAAVISSAMMLAILAMLSIDTLYERFLPVAGYRAGPLLALGFLVVTVVSVLAGIGLVLFGPRDAMFESGWQLASYPLLVLVLALYTVLDRTTAGLGVARWAAMKNSVHSVAKLVVLLLFAWTASAESIVLAWVGTAAVAVVVLVMAIRRRLRTDPQFLVPPALPSKPEIWRYFGSSFGLTATWIIGPLVVPLIVLSQFGAVANAHFAVTWAIVNAFYTTVHLILSPYVSEVAAHPDKVASLTRRMVATMVGVNVIGGLGLVAVGPFVLGLVGGDYRVEGQSLLYLAALFVPLSAVTGVYEGFARVRRKLGVVMAVRFAGTVMIIGGSVVATSMYGVTGIGWAYLVAEGLCALVLVVPVIRWIRRVKADPAWLTPQPSAQPVS</sequence>
<feature type="transmembrane region" description="Helical" evidence="6">
    <location>
        <begin position="397"/>
        <end position="418"/>
    </location>
</feature>
<organism evidence="7 8">
    <name type="scientific">Mycolicibacterium hippocampi</name>
    <dbReference type="NCBI Taxonomy" id="659824"/>
    <lineage>
        <taxon>Bacteria</taxon>
        <taxon>Bacillati</taxon>
        <taxon>Actinomycetota</taxon>
        <taxon>Actinomycetes</taxon>
        <taxon>Mycobacteriales</taxon>
        <taxon>Mycobacteriaceae</taxon>
        <taxon>Mycolicibacterium</taxon>
    </lineage>
</organism>
<dbReference type="RefSeq" id="WP_178360962.1">
    <property type="nucleotide sequence ID" value="NZ_JABFYL010000045.1"/>
</dbReference>
<keyword evidence="4 6" id="KW-1133">Transmembrane helix</keyword>
<feature type="transmembrane region" description="Helical" evidence="6">
    <location>
        <begin position="370"/>
        <end position="391"/>
    </location>
</feature>
<feature type="transmembrane region" description="Helical" evidence="6">
    <location>
        <begin position="126"/>
        <end position="144"/>
    </location>
</feature>